<keyword evidence="5 7" id="KW-1133">Transmembrane helix</keyword>
<dbReference type="GO" id="GO:0005886">
    <property type="term" value="C:plasma membrane"/>
    <property type="evidence" value="ECO:0007669"/>
    <property type="project" value="UniProtKB-SubCell"/>
</dbReference>
<evidence type="ECO:0000313" key="12">
    <source>
        <dbReference type="Proteomes" id="UP000324896"/>
    </source>
</evidence>
<feature type="transmembrane region" description="Helical" evidence="7">
    <location>
        <begin position="81"/>
        <end position="102"/>
    </location>
</feature>
<reference evidence="10 12" key="1">
    <citation type="submission" date="2016-10" db="EMBL/GenBank/DDBJ databases">
        <authorList>
            <person name="Varghese N."/>
            <person name="Submissions S."/>
        </authorList>
    </citation>
    <scope>NUCLEOTIDE SEQUENCE [LARGE SCALE GENOMIC DNA]</scope>
    <source>
        <strain evidence="10 12">WG10</strain>
    </source>
</reference>
<dbReference type="InterPro" id="IPR035906">
    <property type="entry name" value="MetI-like_sf"/>
</dbReference>
<feature type="transmembrane region" description="Helical" evidence="7">
    <location>
        <begin position="123"/>
        <end position="143"/>
    </location>
</feature>
<dbReference type="PANTHER" id="PTHR43227">
    <property type="entry name" value="BLL4140 PROTEIN"/>
    <property type="match status" value="1"/>
</dbReference>
<evidence type="ECO:0000256" key="5">
    <source>
        <dbReference type="ARBA" id="ARBA00022989"/>
    </source>
</evidence>
<dbReference type="EMBL" id="QICM01000028">
    <property type="protein sequence ID" value="PXV62898.1"/>
    <property type="molecule type" value="Genomic_DNA"/>
</dbReference>
<name>A0A1G6KKC6_9FIRM</name>
<comment type="similarity">
    <text evidence="7">Belongs to the binding-protein-dependent transport system permease family.</text>
</comment>
<dbReference type="PANTHER" id="PTHR43227:SF11">
    <property type="entry name" value="BLL4140 PROTEIN"/>
    <property type="match status" value="1"/>
</dbReference>
<dbReference type="EMBL" id="FMYT01000004">
    <property type="protein sequence ID" value="SDC31423.1"/>
    <property type="molecule type" value="Genomic_DNA"/>
</dbReference>
<evidence type="ECO:0000313" key="9">
    <source>
        <dbReference type="EMBL" id="PXV62898.1"/>
    </source>
</evidence>
<dbReference type="AlphaFoldDB" id="A0A1G6KKC6"/>
<keyword evidence="4 7" id="KW-0812">Transmembrane</keyword>
<dbReference type="SUPFAM" id="SSF161098">
    <property type="entry name" value="MetI-like"/>
    <property type="match status" value="1"/>
</dbReference>
<feature type="domain" description="ABC transmembrane type-1" evidence="8">
    <location>
        <begin position="77"/>
        <end position="292"/>
    </location>
</feature>
<evidence type="ECO:0000256" key="2">
    <source>
        <dbReference type="ARBA" id="ARBA00022448"/>
    </source>
</evidence>
<evidence type="ECO:0000256" key="4">
    <source>
        <dbReference type="ARBA" id="ARBA00022692"/>
    </source>
</evidence>
<feature type="transmembrane region" description="Helical" evidence="7">
    <location>
        <begin position="271"/>
        <end position="292"/>
    </location>
</feature>
<dbReference type="Pfam" id="PF00528">
    <property type="entry name" value="BPD_transp_1"/>
    <property type="match status" value="1"/>
</dbReference>
<evidence type="ECO:0000256" key="6">
    <source>
        <dbReference type="ARBA" id="ARBA00023136"/>
    </source>
</evidence>
<keyword evidence="2 7" id="KW-0813">Transport</keyword>
<feature type="transmembrane region" description="Helical" evidence="7">
    <location>
        <begin position="177"/>
        <end position="196"/>
    </location>
</feature>
<dbReference type="InterPro" id="IPR050809">
    <property type="entry name" value="UgpAE/MalFG_permease"/>
</dbReference>
<gene>
    <name evidence="9" type="ORF">C8C78_12816</name>
    <name evidence="10" type="ORF">SAMN04488597_104151</name>
</gene>
<accession>A0A1G6KKC6</accession>
<comment type="subcellular location">
    <subcellularLocation>
        <location evidence="1 7">Cell membrane</location>
        <topology evidence="1 7">Multi-pass membrane protein</topology>
    </subcellularLocation>
</comment>
<feature type="transmembrane region" description="Helical" evidence="7">
    <location>
        <begin position="217"/>
        <end position="238"/>
    </location>
</feature>
<dbReference type="RefSeq" id="WP_110301136.1">
    <property type="nucleotide sequence ID" value="NZ_FMYT01000004.1"/>
</dbReference>
<keyword evidence="6 7" id="KW-0472">Membrane</keyword>
<dbReference type="Gene3D" id="1.10.3720.10">
    <property type="entry name" value="MetI-like"/>
    <property type="match status" value="1"/>
</dbReference>
<organism evidence="10 12">
    <name type="scientific">Halanaerobium congolense</name>
    <dbReference type="NCBI Taxonomy" id="54121"/>
    <lineage>
        <taxon>Bacteria</taxon>
        <taxon>Bacillati</taxon>
        <taxon>Bacillota</taxon>
        <taxon>Clostridia</taxon>
        <taxon>Halanaerobiales</taxon>
        <taxon>Halanaerobiaceae</taxon>
        <taxon>Halanaerobium</taxon>
    </lineage>
</organism>
<dbReference type="PROSITE" id="PS50928">
    <property type="entry name" value="ABC_TM1"/>
    <property type="match status" value="1"/>
</dbReference>
<evidence type="ECO:0000256" key="7">
    <source>
        <dbReference type="RuleBase" id="RU363032"/>
    </source>
</evidence>
<evidence type="ECO:0000256" key="1">
    <source>
        <dbReference type="ARBA" id="ARBA00004651"/>
    </source>
</evidence>
<protein>
    <submittedName>
        <fullName evidence="9">Carbohydrate ABC transporter membrane protein 1 (CUT1 family)</fullName>
    </submittedName>
    <submittedName>
        <fullName evidence="10">Carbohydrate ABC transporter membrane protein 1, CUT1 family</fullName>
    </submittedName>
</protein>
<dbReference type="InterPro" id="IPR000515">
    <property type="entry name" value="MetI-like"/>
</dbReference>
<proteinExistence type="inferred from homology"/>
<feature type="transmembrane region" description="Helical" evidence="7">
    <location>
        <begin position="17"/>
        <end position="35"/>
    </location>
</feature>
<sequence length="305" mass="34677">MKAKINNLLSSIFEHKYIYLMLVPGLAFLLVFKYFPMYGIQLAFKRYMINEGITGSPWIGLENFLYIWSEPAFWRAFKNTIVISLMKLGLGFPIGIILALLINELKMKKYRRFLQTIYTFPHFLSWVIVSGIIFNFLGNTGALNSLLENLGLGQINFLMNKGIFRYLLVYSEVWKEAGWSTILYLAAIAGIDPTLYEAATVDGANRWHKIKYITWPGIQNIVVIMFIMTVGSIMVAGFNQVFNLYNEVVYDVGDIISTYVYRISFQQAPDYGVSTAVGLFNGVVNFMLLMIANTVAKKFGKSGII</sequence>
<dbReference type="GO" id="GO:0055085">
    <property type="term" value="P:transmembrane transport"/>
    <property type="evidence" value="ECO:0007669"/>
    <property type="project" value="InterPro"/>
</dbReference>
<evidence type="ECO:0000259" key="8">
    <source>
        <dbReference type="PROSITE" id="PS50928"/>
    </source>
</evidence>
<dbReference type="Proteomes" id="UP000247389">
    <property type="component" value="Unassembled WGS sequence"/>
</dbReference>
<evidence type="ECO:0000313" key="10">
    <source>
        <dbReference type="EMBL" id="SDC31423.1"/>
    </source>
</evidence>
<dbReference type="CDD" id="cd06261">
    <property type="entry name" value="TM_PBP2"/>
    <property type="match status" value="1"/>
</dbReference>
<dbReference type="Proteomes" id="UP000324896">
    <property type="component" value="Unassembled WGS sequence"/>
</dbReference>
<reference evidence="9 11" key="2">
    <citation type="submission" date="2018-04" db="EMBL/GenBank/DDBJ databases">
        <title>Subsurface microbial communities from deep shales in Ohio and West Virginia, USA.</title>
        <authorList>
            <person name="Wrighton K."/>
        </authorList>
    </citation>
    <scope>NUCLEOTIDE SEQUENCE [LARGE SCALE GENOMIC DNA]</scope>
    <source>
        <strain evidence="9 11">MSL28</strain>
    </source>
</reference>
<keyword evidence="3" id="KW-1003">Cell membrane</keyword>
<evidence type="ECO:0000256" key="3">
    <source>
        <dbReference type="ARBA" id="ARBA00022475"/>
    </source>
</evidence>
<evidence type="ECO:0000313" key="11">
    <source>
        <dbReference type="Proteomes" id="UP000247389"/>
    </source>
</evidence>